<evidence type="ECO:0000313" key="3">
    <source>
        <dbReference type="Proteomes" id="UP001642360"/>
    </source>
</evidence>
<sequence length="295" mass="32222">MHCFEGPEWLHLKRGRESFARGPVVKVDPQGRCAGVHVYGLQMIILKAAEAGSSLVGEDKAFSAGPTMSSRIESSYIINLRDLDMKHVKDFIFVNGYIEPVMAILHEREVTWAGRVLWKHHTCMISALSISTTLKQHPLIWLASNLPHDAYKLLAVPSPIGGVLVVSANTIHYPSQEMSRSSFNVELDSANATWLTNDVAKLSAKAGELLLLTLANDRRVVQRLDLSKSRASVLTSGITTIGNWLSFFGSRLGDSLLVQFSYGVGASMLPPGVKEEVGDIEGDVPLAKAVTKVLF</sequence>
<dbReference type="Proteomes" id="UP001642360">
    <property type="component" value="Unassembled WGS sequence"/>
</dbReference>
<dbReference type="InterPro" id="IPR015943">
    <property type="entry name" value="WD40/YVTN_repeat-like_dom_sf"/>
</dbReference>
<dbReference type="EMBL" id="CAUOFW020000669">
    <property type="protein sequence ID" value="CAK9134897.1"/>
    <property type="molecule type" value="Genomic_DNA"/>
</dbReference>
<dbReference type="Pfam" id="PF10433">
    <property type="entry name" value="Beta-prop_RSE1_1st"/>
    <property type="match status" value="1"/>
</dbReference>
<dbReference type="InterPro" id="IPR018846">
    <property type="entry name" value="Beta-prop_RSE1/DDB1/CPSF1_1st"/>
</dbReference>
<reference evidence="2 3" key="1">
    <citation type="submission" date="2024-02" db="EMBL/GenBank/DDBJ databases">
        <authorList>
            <person name="Vignale AGUSTIN F."/>
            <person name="Sosa J E."/>
            <person name="Modenutti C."/>
        </authorList>
    </citation>
    <scope>NUCLEOTIDE SEQUENCE [LARGE SCALE GENOMIC DNA]</scope>
</reference>
<name>A0ABC8QTL9_9AQUA</name>
<keyword evidence="3" id="KW-1185">Reference proteome</keyword>
<dbReference type="PANTHER" id="PTHR10644">
    <property type="entry name" value="DNA REPAIR/RNA PROCESSING CPSF FAMILY"/>
    <property type="match status" value="1"/>
</dbReference>
<protein>
    <recommendedName>
        <fullName evidence="1">RSE1/DDB1/CPSF1 first beta-propeller domain-containing protein</fullName>
    </recommendedName>
</protein>
<accession>A0ABC8QTL9</accession>
<evidence type="ECO:0000259" key="1">
    <source>
        <dbReference type="Pfam" id="PF10433"/>
    </source>
</evidence>
<dbReference type="Gene3D" id="2.130.10.10">
    <property type="entry name" value="YVTN repeat-like/Quinoprotein amine dehydrogenase"/>
    <property type="match status" value="1"/>
</dbReference>
<gene>
    <name evidence="2" type="ORF">ILEXP_LOCUS1826</name>
</gene>
<dbReference type="AlphaFoldDB" id="A0ABC8QTL9"/>
<dbReference type="InterPro" id="IPR050358">
    <property type="entry name" value="RSE1/DDB1/CFT1"/>
</dbReference>
<evidence type="ECO:0000313" key="2">
    <source>
        <dbReference type="EMBL" id="CAK9134897.1"/>
    </source>
</evidence>
<proteinExistence type="predicted"/>
<comment type="caution">
    <text evidence="2">The sequence shown here is derived from an EMBL/GenBank/DDBJ whole genome shotgun (WGS) entry which is preliminary data.</text>
</comment>
<feature type="domain" description="RSE1/DDB1/CPSF1 first beta-propeller" evidence="1">
    <location>
        <begin position="22"/>
        <end position="261"/>
    </location>
</feature>
<organism evidence="2 3">
    <name type="scientific">Ilex paraguariensis</name>
    <name type="common">yerba mate</name>
    <dbReference type="NCBI Taxonomy" id="185542"/>
    <lineage>
        <taxon>Eukaryota</taxon>
        <taxon>Viridiplantae</taxon>
        <taxon>Streptophyta</taxon>
        <taxon>Embryophyta</taxon>
        <taxon>Tracheophyta</taxon>
        <taxon>Spermatophyta</taxon>
        <taxon>Magnoliopsida</taxon>
        <taxon>eudicotyledons</taxon>
        <taxon>Gunneridae</taxon>
        <taxon>Pentapetalae</taxon>
        <taxon>asterids</taxon>
        <taxon>campanulids</taxon>
        <taxon>Aquifoliales</taxon>
        <taxon>Aquifoliaceae</taxon>
        <taxon>Ilex</taxon>
    </lineage>
</organism>